<dbReference type="EMBL" id="CP136336">
    <property type="protein sequence ID" value="WOB08129.1"/>
    <property type="molecule type" value="Genomic_DNA"/>
</dbReference>
<organism evidence="7 8">
    <name type="scientific">Piscinibacter gummiphilus</name>
    <dbReference type="NCBI Taxonomy" id="946333"/>
    <lineage>
        <taxon>Bacteria</taxon>
        <taxon>Pseudomonadati</taxon>
        <taxon>Pseudomonadota</taxon>
        <taxon>Betaproteobacteria</taxon>
        <taxon>Burkholderiales</taxon>
        <taxon>Sphaerotilaceae</taxon>
        <taxon>Piscinibacter</taxon>
    </lineage>
</organism>
<protein>
    <submittedName>
        <fullName evidence="7">Response regulator transcription factor</fullName>
    </submittedName>
</protein>
<dbReference type="Proteomes" id="UP001303946">
    <property type="component" value="Chromosome"/>
</dbReference>
<sequence length="159" mass="16946">MHALKTYIVEDSPVIRESLVALLEESVPVEVVGTAEDELTALDWIDHRGAHDDCDLVIVDIYLKGGSGLGVLKAGAGVYKPAKWVVFSNHATPEMRNRCLELGADCVFDKSNEIDELLLYCNRLASNDEVPLEAPTAPSVSEATETAPGASPSPTAGLA</sequence>
<feature type="region of interest" description="Disordered" evidence="5">
    <location>
        <begin position="131"/>
        <end position="159"/>
    </location>
</feature>
<dbReference type="PROSITE" id="PS50110">
    <property type="entry name" value="RESPONSE_REGULATORY"/>
    <property type="match status" value="1"/>
</dbReference>
<evidence type="ECO:0000256" key="4">
    <source>
        <dbReference type="PROSITE-ProRule" id="PRU00169"/>
    </source>
</evidence>
<name>A0ABZ0D053_9BURK</name>
<keyword evidence="8" id="KW-1185">Reference proteome</keyword>
<evidence type="ECO:0000313" key="8">
    <source>
        <dbReference type="Proteomes" id="UP001303946"/>
    </source>
</evidence>
<dbReference type="SMART" id="SM00448">
    <property type="entry name" value="REC"/>
    <property type="match status" value="1"/>
</dbReference>
<dbReference type="SUPFAM" id="SSF52172">
    <property type="entry name" value="CheY-like"/>
    <property type="match status" value="1"/>
</dbReference>
<dbReference type="InterPro" id="IPR011006">
    <property type="entry name" value="CheY-like_superfamily"/>
</dbReference>
<evidence type="ECO:0000256" key="3">
    <source>
        <dbReference type="ARBA" id="ARBA00023163"/>
    </source>
</evidence>
<dbReference type="RefSeq" id="WP_316700814.1">
    <property type="nucleotide sequence ID" value="NZ_CP136336.1"/>
</dbReference>
<evidence type="ECO:0000259" key="6">
    <source>
        <dbReference type="PROSITE" id="PS50110"/>
    </source>
</evidence>
<feature type="modified residue" description="4-aspartylphosphate" evidence="4">
    <location>
        <position position="60"/>
    </location>
</feature>
<keyword evidence="1" id="KW-0805">Transcription regulation</keyword>
<dbReference type="CDD" id="cd17535">
    <property type="entry name" value="REC_NarL-like"/>
    <property type="match status" value="1"/>
</dbReference>
<dbReference type="PANTHER" id="PTHR43214">
    <property type="entry name" value="TWO-COMPONENT RESPONSE REGULATOR"/>
    <property type="match status" value="1"/>
</dbReference>
<keyword evidence="4" id="KW-0597">Phosphoprotein</keyword>
<dbReference type="InterPro" id="IPR039420">
    <property type="entry name" value="WalR-like"/>
</dbReference>
<dbReference type="Gene3D" id="3.40.50.2300">
    <property type="match status" value="1"/>
</dbReference>
<accession>A0ABZ0D053</accession>
<gene>
    <name evidence="7" type="ORF">RXV79_24910</name>
</gene>
<evidence type="ECO:0000313" key="7">
    <source>
        <dbReference type="EMBL" id="WOB08129.1"/>
    </source>
</evidence>
<dbReference type="InterPro" id="IPR001789">
    <property type="entry name" value="Sig_transdc_resp-reg_receiver"/>
</dbReference>
<keyword evidence="3" id="KW-0804">Transcription</keyword>
<proteinExistence type="predicted"/>
<feature type="domain" description="Response regulatory" evidence="6">
    <location>
        <begin position="5"/>
        <end position="125"/>
    </location>
</feature>
<dbReference type="PANTHER" id="PTHR43214:SF41">
    <property type="entry name" value="NITRATE_NITRITE RESPONSE REGULATOR PROTEIN NARP"/>
    <property type="match status" value="1"/>
</dbReference>
<evidence type="ECO:0000256" key="2">
    <source>
        <dbReference type="ARBA" id="ARBA00023125"/>
    </source>
</evidence>
<evidence type="ECO:0000256" key="1">
    <source>
        <dbReference type="ARBA" id="ARBA00023015"/>
    </source>
</evidence>
<dbReference type="Pfam" id="PF00072">
    <property type="entry name" value="Response_reg"/>
    <property type="match status" value="1"/>
</dbReference>
<dbReference type="InterPro" id="IPR058245">
    <property type="entry name" value="NreC/VraR/RcsB-like_REC"/>
</dbReference>
<evidence type="ECO:0000256" key="5">
    <source>
        <dbReference type="SAM" id="MobiDB-lite"/>
    </source>
</evidence>
<keyword evidence="2" id="KW-0238">DNA-binding</keyword>
<reference evidence="7 8" key="1">
    <citation type="submission" date="2023-10" db="EMBL/GenBank/DDBJ databases">
        <title>Bacteria for the degradation of biodegradable plastic PBAT(Polybutylene adipate terephthalate).</title>
        <authorList>
            <person name="Weon H.-Y."/>
            <person name="Yeon J."/>
        </authorList>
    </citation>
    <scope>NUCLEOTIDE SEQUENCE [LARGE SCALE GENOMIC DNA]</scope>
    <source>
        <strain evidence="7 8">SBD 7-3</strain>
    </source>
</reference>